<evidence type="ECO:0000256" key="4">
    <source>
        <dbReference type="ARBA" id="ARBA00022475"/>
    </source>
</evidence>
<keyword evidence="11" id="KW-1185">Reference proteome</keyword>
<evidence type="ECO:0000256" key="5">
    <source>
        <dbReference type="ARBA" id="ARBA00022692"/>
    </source>
</evidence>
<keyword evidence="5 9" id="KW-0812">Transmembrane</keyword>
<comment type="function">
    <text evidence="8">Probably a riboflavin-binding protein that interacts with the energy-coupling factor (ECF) ABC-transporter complex.</text>
</comment>
<dbReference type="PIRSF" id="PIRSF037778">
    <property type="entry name" value="UCP037778_transp_RibU"/>
    <property type="match status" value="1"/>
</dbReference>
<keyword evidence="7 8" id="KW-0472">Membrane</keyword>
<protein>
    <recommendedName>
        <fullName evidence="8">Riboflavin transporter</fullName>
    </recommendedName>
</protein>
<accession>A0A430A204</accession>
<evidence type="ECO:0000256" key="3">
    <source>
        <dbReference type="ARBA" id="ARBA00022448"/>
    </source>
</evidence>
<keyword evidence="4 8" id="KW-1003">Cell membrane</keyword>
<evidence type="ECO:0000256" key="1">
    <source>
        <dbReference type="ARBA" id="ARBA00004651"/>
    </source>
</evidence>
<feature type="transmembrane region" description="Helical" evidence="9">
    <location>
        <begin position="109"/>
        <end position="132"/>
    </location>
</feature>
<feature type="transmembrane region" description="Helical" evidence="9">
    <location>
        <begin position="12"/>
        <end position="33"/>
    </location>
</feature>
<dbReference type="Pfam" id="PF12822">
    <property type="entry name" value="ECF_trnsprt"/>
    <property type="match status" value="1"/>
</dbReference>
<dbReference type="InterPro" id="IPR024529">
    <property type="entry name" value="ECF_trnsprt_substrate-spec"/>
</dbReference>
<organism evidence="10 11">
    <name type="scientific">Vagococcus vulneris</name>
    <dbReference type="NCBI Taxonomy" id="1977869"/>
    <lineage>
        <taxon>Bacteria</taxon>
        <taxon>Bacillati</taxon>
        <taxon>Bacillota</taxon>
        <taxon>Bacilli</taxon>
        <taxon>Lactobacillales</taxon>
        <taxon>Enterococcaceae</taxon>
        <taxon>Vagococcus</taxon>
    </lineage>
</organism>
<dbReference type="Proteomes" id="UP000287857">
    <property type="component" value="Unassembled WGS sequence"/>
</dbReference>
<dbReference type="GO" id="GO:0005886">
    <property type="term" value="C:plasma membrane"/>
    <property type="evidence" value="ECO:0007669"/>
    <property type="project" value="UniProtKB-SubCell"/>
</dbReference>
<sequence>MRKSKTEKMVVIAVLSAMAYVLMLISFPVIPVFSWLKVDFSDIPVLIGTFIYGPLGGIATAFIRSGLHFITTGGDLPNLIGDTTAFVASVVFLLPIYKSAQVGKTGKNLIIGMISSTLLLTVFMAVANYFVITPLYLNLLGMDFGMPIATMVLYGIIPFNLIKGVMVSVVFAVVYKKVLPILERRVHKLAK</sequence>
<feature type="transmembrane region" description="Helical" evidence="9">
    <location>
        <begin position="79"/>
        <end position="97"/>
    </location>
</feature>
<evidence type="ECO:0000256" key="7">
    <source>
        <dbReference type="ARBA" id="ARBA00023136"/>
    </source>
</evidence>
<dbReference type="InterPro" id="IPR025720">
    <property type="entry name" value="RibU"/>
</dbReference>
<evidence type="ECO:0000313" key="10">
    <source>
        <dbReference type="EMBL" id="RSU00468.1"/>
    </source>
</evidence>
<dbReference type="PANTHER" id="PTHR38438:SF1">
    <property type="entry name" value="RIBOFLAVIN TRANSPORTER RIBU"/>
    <property type="match status" value="1"/>
</dbReference>
<comment type="caution">
    <text evidence="10">The sequence shown here is derived from an EMBL/GenBank/DDBJ whole genome shotgun (WGS) entry which is preliminary data.</text>
</comment>
<name>A0A430A204_9ENTE</name>
<proteinExistence type="inferred from homology"/>
<dbReference type="AlphaFoldDB" id="A0A430A204"/>
<comment type="similarity">
    <text evidence="2 8">Belongs to the prokaryotic riboflavin transporter (P-RFT) (TC 2.A.87) family.</text>
</comment>
<evidence type="ECO:0000256" key="8">
    <source>
        <dbReference type="PIRNR" id="PIRNR037778"/>
    </source>
</evidence>
<dbReference type="EMBL" id="NGJS01000001">
    <property type="protein sequence ID" value="RSU00468.1"/>
    <property type="molecule type" value="Genomic_DNA"/>
</dbReference>
<dbReference type="Gene3D" id="1.10.1760.20">
    <property type="match status" value="1"/>
</dbReference>
<dbReference type="PANTHER" id="PTHR38438">
    <property type="entry name" value="RIBOFLAVIN TRANSPORTER RIBU"/>
    <property type="match status" value="1"/>
</dbReference>
<evidence type="ECO:0000256" key="2">
    <source>
        <dbReference type="ARBA" id="ARBA00005540"/>
    </source>
</evidence>
<comment type="subcellular location">
    <subcellularLocation>
        <location evidence="1">Cell membrane</location>
        <topology evidence="1">Multi-pass membrane protein</topology>
    </subcellularLocation>
</comment>
<dbReference type="GO" id="GO:0032217">
    <property type="term" value="F:riboflavin transmembrane transporter activity"/>
    <property type="evidence" value="ECO:0007669"/>
    <property type="project" value="UniProtKB-UniRule"/>
</dbReference>
<evidence type="ECO:0000256" key="9">
    <source>
        <dbReference type="SAM" id="Phobius"/>
    </source>
</evidence>
<evidence type="ECO:0000256" key="6">
    <source>
        <dbReference type="ARBA" id="ARBA00022989"/>
    </source>
</evidence>
<keyword evidence="3 8" id="KW-0813">Transport</keyword>
<dbReference type="OrthoDB" id="9809216at2"/>
<feature type="transmembrane region" description="Helical" evidence="9">
    <location>
        <begin position="45"/>
        <end position="67"/>
    </location>
</feature>
<reference evidence="10 11" key="1">
    <citation type="submission" date="2017-05" db="EMBL/GenBank/DDBJ databases">
        <title>Vagococcus spp. assemblies.</title>
        <authorList>
            <person name="Gulvik C.A."/>
        </authorList>
    </citation>
    <scope>NUCLEOTIDE SEQUENCE [LARGE SCALE GENOMIC DNA]</scope>
    <source>
        <strain evidence="10 11">SS1995</strain>
    </source>
</reference>
<feature type="transmembrane region" description="Helical" evidence="9">
    <location>
        <begin position="152"/>
        <end position="175"/>
    </location>
</feature>
<dbReference type="RefSeq" id="WP_125982794.1">
    <property type="nucleotide sequence ID" value="NZ_NGJS01000001.1"/>
</dbReference>
<gene>
    <name evidence="10" type="ORF">CBF37_00195</name>
</gene>
<keyword evidence="6 9" id="KW-1133">Transmembrane helix</keyword>
<evidence type="ECO:0000313" key="11">
    <source>
        <dbReference type="Proteomes" id="UP000287857"/>
    </source>
</evidence>